<feature type="region of interest" description="Disordered" evidence="3">
    <location>
        <begin position="1"/>
        <end position="33"/>
    </location>
</feature>
<evidence type="ECO:0000256" key="1">
    <source>
        <dbReference type="ARBA" id="ARBA00022737"/>
    </source>
</evidence>
<evidence type="ECO:0000313" key="5">
    <source>
        <dbReference type="EMBL" id="KAF3501092.1"/>
    </source>
</evidence>
<sequence length="382" mass="41339">MDSTDSYAAASPEELTKGSHEPHDSSEADSAEKPTHIRFLVSNAAAGSVIGKGGSTITEFQAKSGARIQLSRNQEFFPGTTDRIIMISGSTKEVVSGLELILEKLHSELHAEEGSDVEPRRRLRLVVPNSSCGGIIGKGGATIKSFIEESKAGIKISPLDNTYYGLSDRLVTLSGTFEEQMRAIDLILAKLTEDDHYSQNIHSPYSYAGLSYSGFHGHPYAYVLPSVATAGYNSANYAPNYAHNGSGGKYQNHKVYTNVRSSSQILLRSRPIKEIVDGFSEATNRIGDCISVMLELPIEEASTTVTIGVSDEHIGLVLGRGGRNIMEITQMTGARIKISDRGDFMSGTTDRKVSITGSQRAIQQAETMIKQKVDSASERVNE</sequence>
<accession>A0A8S9NAX8</accession>
<dbReference type="SMART" id="SM00322">
    <property type="entry name" value="KH"/>
    <property type="match status" value="3"/>
</dbReference>
<protein>
    <recommendedName>
        <fullName evidence="4">K Homology domain-containing protein</fullName>
    </recommendedName>
</protein>
<feature type="compositionally biased region" description="Basic and acidic residues" evidence="3">
    <location>
        <begin position="14"/>
        <end position="33"/>
    </location>
</feature>
<evidence type="ECO:0000259" key="4">
    <source>
        <dbReference type="SMART" id="SM00322"/>
    </source>
</evidence>
<gene>
    <name evidence="5" type="ORF">F2Q69_00045593</name>
</gene>
<dbReference type="InterPro" id="IPR004088">
    <property type="entry name" value="KH_dom_type_1"/>
</dbReference>
<dbReference type="AlphaFoldDB" id="A0A8S9NAX8"/>
<keyword evidence="1" id="KW-0677">Repeat</keyword>
<dbReference type="PANTHER" id="PTHR10288">
    <property type="entry name" value="KH DOMAIN CONTAINING RNA BINDING PROTEIN"/>
    <property type="match status" value="1"/>
</dbReference>
<dbReference type="SUPFAM" id="SSF54791">
    <property type="entry name" value="Eukaryotic type KH-domain (KH-domain type I)"/>
    <property type="match status" value="3"/>
</dbReference>
<reference evidence="5" key="1">
    <citation type="submission" date="2019-12" db="EMBL/GenBank/DDBJ databases">
        <title>Genome sequencing and annotation of Brassica cretica.</title>
        <authorList>
            <person name="Studholme D.J."/>
            <person name="Sarris P."/>
        </authorList>
    </citation>
    <scope>NUCLEOTIDE SEQUENCE</scope>
    <source>
        <strain evidence="5">PFS-109/04</strain>
        <tissue evidence="5">Leaf</tissue>
    </source>
</reference>
<name>A0A8S9NAX8_BRACR</name>
<dbReference type="FunFam" id="3.30.1370.10:FF:000019">
    <property type="entry name" value="RNA-binding protein Nova-1 isoform 1"/>
    <property type="match status" value="1"/>
</dbReference>
<proteinExistence type="predicted"/>
<dbReference type="Proteomes" id="UP000712600">
    <property type="component" value="Unassembled WGS sequence"/>
</dbReference>
<dbReference type="GO" id="GO:0003723">
    <property type="term" value="F:RNA binding"/>
    <property type="evidence" value="ECO:0007669"/>
    <property type="project" value="UniProtKB-UniRule"/>
</dbReference>
<feature type="domain" description="K Homology" evidence="4">
    <location>
        <begin position="301"/>
        <end position="374"/>
    </location>
</feature>
<keyword evidence="2" id="KW-0694">RNA-binding</keyword>
<dbReference type="Gene3D" id="3.30.1370.10">
    <property type="entry name" value="K Homology domain, type 1"/>
    <property type="match status" value="3"/>
</dbReference>
<evidence type="ECO:0000256" key="2">
    <source>
        <dbReference type="PROSITE-ProRule" id="PRU00117"/>
    </source>
</evidence>
<comment type="caution">
    <text evidence="5">The sequence shown here is derived from an EMBL/GenBank/DDBJ whole genome shotgun (WGS) entry which is preliminary data.</text>
</comment>
<feature type="domain" description="K Homology" evidence="4">
    <location>
        <begin position="119"/>
        <end position="192"/>
    </location>
</feature>
<dbReference type="CDD" id="cd22513">
    <property type="entry name" value="KH-I_BTR1_rpt1"/>
    <property type="match status" value="1"/>
</dbReference>
<feature type="domain" description="K Homology" evidence="4">
    <location>
        <begin position="33"/>
        <end position="106"/>
    </location>
</feature>
<dbReference type="PROSITE" id="PS50084">
    <property type="entry name" value="KH_TYPE_1"/>
    <property type="match status" value="3"/>
</dbReference>
<dbReference type="Pfam" id="PF00013">
    <property type="entry name" value="KH_1"/>
    <property type="match status" value="3"/>
</dbReference>
<evidence type="ECO:0000256" key="3">
    <source>
        <dbReference type="SAM" id="MobiDB-lite"/>
    </source>
</evidence>
<organism evidence="5 6">
    <name type="scientific">Brassica cretica</name>
    <name type="common">Mustard</name>
    <dbReference type="NCBI Taxonomy" id="69181"/>
    <lineage>
        <taxon>Eukaryota</taxon>
        <taxon>Viridiplantae</taxon>
        <taxon>Streptophyta</taxon>
        <taxon>Embryophyta</taxon>
        <taxon>Tracheophyta</taxon>
        <taxon>Spermatophyta</taxon>
        <taxon>Magnoliopsida</taxon>
        <taxon>eudicotyledons</taxon>
        <taxon>Gunneridae</taxon>
        <taxon>Pentapetalae</taxon>
        <taxon>rosids</taxon>
        <taxon>malvids</taxon>
        <taxon>Brassicales</taxon>
        <taxon>Brassicaceae</taxon>
        <taxon>Brassiceae</taxon>
        <taxon>Brassica</taxon>
    </lineage>
</organism>
<dbReference type="CDD" id="cd22514">
    <property type="entry name" value="KH-I_BTR1_rpt3"/>
    <property type="match status" value="1"/>
</dbReference>
<dbReference type="CDD" id="cd22437">
    <property type="entry name" value="KH-I_BTR1_rpt2"/>
    <property type="match status" value="1"/>
</dbReference>
<dbReference type="InterPro" id="IPR004087">
    <property type="entry name" value="KH_dom"/>
</dbReference>
<dbReference type="InterPro" id="IPR036612">
    <property type="entry name" value="KH_dom_type_1_sf"/>
</dbReference>
<dbReference type="EMBL" id="QGKX02001621">
    <property type="protein sequence ID" value="KAF3501092.1"/>
    <property type="molecule type" value="Genomic_DNA"/>
</dbReference>
<evidence type="ECO:0000313" key="6">
    <source>
        <dbReference type="Proteomes" id="UP000712600"/>
    </source>
</evidence>